<dbReference type="GO" id="GO:0005739">
    <property type="term" value="C:mitochondrion"/>
    <property type="evidence" value="ECO:0007669"/>
    <property type="project" value="TreeGrafter"/>
</dbReference>
<organism evidence="4 5">
    <name type="scientific">Stachybotrys elegans</name>
    <dbReference type="NCBI Taxonomy" id="80388"/>
    <lineage>
        <taxon>Eukaryota</taxon>
        <taxon>Fungi</taxon>
        <taxon>Dikarya</taxon>
        <taxon>Ascomycota</taxon>
        <taxon>Pezizomycotina</taxon>
        <taxon>Sordariomycetes</taxon>
        <taxon>Hypocreomycetidae</taxon>
        <taxon>Hypocreales</taxon>
        <taxon>Stachybotryaceae</taxon>
        <taxon>Stachybotrys</taxon>
    </lineage>
</organism>
<keyword evidence="5" id="KW-1185">Reference proteome</keyword>
<evidence type="ECO:0000259" key="3">
    <source>
        <dbReference type="Pfam" id="PF20772"/>
    </source>
</evidence>
<gene>
    <name evidence="4" type="ORF">B0I35DRAFT_419737</name>
</gene>
<feature type="domain" description="TACO1/YebC-like second and third" evidence="2">
    <location>
        <begin position="128"/>
        <end position="285"/>
    </location>
</feature>
<dbReference type="SUPFAM" id="SSF75625">
    <property type="entry name" value="YebC-like"/>
    <property type="match status" value="1"/>
</dbReference>
<feature type="domain" description="TACO1/YebC-like N-terminal" evidence="3">
    <location>
        <begin position="47"/>
        <end position="117"/>
    </location>
</feature>
<dbReference type="AlphaFoldDB" id="A0A8K0T8P9"/>
<dbReference type="PANTHER" id="PTHR12532:SF0">
    <property type="entry name" value="TRANSLATIONAL ACTIVATOR OF CYTOCHROME C OXIDASE 1"/>
    <property type="match status" value="1"/>
</dbReference>
<dbReference type="InterPro" id="IPR029072">
    <property type="entry name" value="YebC-like"/>
</dbReference>
<dbReference type="Gene3D" id="3.30.70.980">
    <property type="match status" value="2"/>
</dbReference>
<dbReference type="InterPro" id="IPR049083">
    <property type="entry name" value="TACO1_YebC_N"/>
</dbReference>
<dbReference type="EMBL" id="JAGPNK010000001">
    <property type="protein sequence ID" value="KAH7329244.1"/>
    <property type="molecule type" value="Genomic_DNA"/>
</dbReference>
<dbReference type="Gene3D" id="1.10.10.200">
    <property type="match status" value="1"/>
</dbReference>
<accession>A0A8K0T8P9</accession>
<dbReference type="InterPro" id="IPR002876">
    <property type="entry name" value="Transcrip_reg_TACO1-like"/>
</dbReference>
<name>A0A8K0T8P9_9HYPO</name>
<dbReference type="Pfam" id="PF01709">
    <property type="entry name" value="Transcrip_reg"/>
    <property type="match status" value="1"/>
</dbReference>
<evidence type="ECO:0000259" key="2">
    <source>
        <dbReference type="Pfam" id="PF01709"/>
    </source>
</evidence>
<evidence type="ECO:0000313" key="4">
    <source>
        <dbReference type="EMBL" id="KAH7329244.1"/>
    </source>
</evidence>
<sequence length="304" mass="33261">MAFPGRFLAQVSRSLAHSETSSLPTSSICRQCLRSFTTTRAPLAGHNKWSKTKHIKAVTDRKKMRDRTVFTKLIAMYSRMYGDDLNSNPQLVNAIAAASKASIPKNLVEAAIARGQGRSLSGAQLIPLTFEILMPPNIALIAEAETDNKIRTLQDIKHAVKDNGGVVGSTAFYFSKRGRAVFRSKEGGPDLSQVLDEALELEGVEDVEDLPEGGFLVWTEPSQVSTVTTALSQKFDLEVLESDIRWSPNEDTVVELDSGESAEELGNLLASLKEYTEIKSISANVREGTIDEAAWAKIEDSLDM</sequence>
<protein>
    <submittedName>
        <fullName evidence="4">Transcriptional regulator-domain-containing protein</fullName>
    </submittedName>
</protein>
<dbReference type="InterPro" id="IPR048300">
    <property type="entry name" value="TACO1_YebC-like_2nd/3rd_dom"/>
</dbReference>
<evidence type="ECO:0000256" key="1">
    <source>
        <dbReference type="ARBA" id="ARBA00008724"/>
    </source>
</evidence>
<dbReference type="Proteomes" id="UP000813444">
    <property type="component" value="Unassembled WGS sequence"/>
</dbReference>
<reference evidence="4" key="1">
    <citation type="journal article" date="2021" name="Nat. Commun.">
        <title>Genetic determinants of endophytism in the Arabidopsis root mycobiome.</title>
        <authorList>
            <person name="Mesny F."/>
            <person name="Miyauchi S."/>
            <person name="Thiergart T."/>
            <person name="Pickel B."/>
            <person name="Atanasova L."/>
            <person name="Karlsson M."/>
            <person name="Huettel B."/>
            <person name="Barry K.W."/>
            <person name="Haridas S."/>
            <person name="Chen C."/>
            <person name="Bauer D."/>
            <person name="Andreopoulos W."/>
            <person name="Pangilinan J."/>
            <person name="LaButti K."/>
            <person name="Riley R."/>
            <person name="Lipzen A."/>
            <person name="Clum A."/>
            <person name="Drula E."/>
            <person name="Henrissat B."/>
            <person name="Kohler A."/>
            <person name="Grigoriev I.V."/>
            <person name="Martin F.M."/>
            <person name="Hacquard S."/>
        </authorList>
    </citation>
    <scope>NUCLEOTIDE SEQUENCE</scope>
    <source>
        <strain evidence="4">MPI-CAGE-CH-0235</strain>
    </source>
</reference>
<dbReference type="Pfam" id="PF20772">
    <property type="entry name" value="TACO1_YebC_N"/>
    <property type="match status" value="1"/>
</dbReference>
<comment type="caution">
    <text evidence="4">The sequence shown here is derived from an EMBL/GenBank/DDBJ whole genome shotgun (WGS) entry which is preliminary data.</text>
</comment>
<comment type="similarity">
    <text evidence="1">Belongs to the TACO1 family.</text>
</comment>
<evidence type="ECO:0000313" key="5">
    <source>
        <dbReference type="Proteomes" id="UP000813444"/>
    </source>
</evidence>
<dbReference type="PANTHER" id="PTHR12532">
    <property type="entry name" value="TRANSLATIONAL ACTIVATOR OF CYTOCHROME C OXIDASE 1"/>
    <property type="match status" value="1"/>
</dbReference>
<proteinExistence type="inferred from homology"/>
<dbReference type="InterPro" id="IPR026564">
    <property type="entry name" value="Transcrip_reg_TACO1-like_dom3"/>
</dbReference>
<dbReference type="InterPro" id="IPR017856">
    <property type="entry name" value="Integrase-like_N"/>
</dbReference>
<dbReference type="OrthoDB" id="2017544at2759"/>